<name>A0AAV4LY14_BABCB</name>
<evidence type="ECO:0000313" key="3">
    <source>
        <dbReference type="Proteomes" id="UP001497744"/>
    </source>
</evidence>
<proteinExistence type="predicted"/>
<dbReference type="Proteomes" id="UP001497744">
    <property type="component" value="Unassembled WGS sequence"/>
</dbReference>
<keyword evidence="3" id="KW-1185">Reference proteome</keyword>
<evidence type="ECO:0000313" key="2">
    <source>
        <dbReference type="EMBL" id="GIX64716.1"/>
    </source>
</evidence>
<protein>
    <submittedName>
        <fullName evidence="2">Variant erythrocyte surface antigen-1 family protein</fullName>
    </submittedName>
</protein>
<evidence type="ECO:0000256" key="1">
    <source>
        <dbReference type="SAM" id="Phobius"/>
    </source>
</evidence>
<dbReference type="AlphaFoldDB" id="A0AAV4LY14"/>
<organism evidence="2 3">
    <name type="scientific">Babesia caballi</name>
    <dbReference type="NCBI Taxonomy" id="5871"/>
    <lineage>
        <taxon>Eukaryota</taxon>
        <taxon>Sar</taxon>
        <taxon>Alveolata</taxon>
        <taxon>Apicomplexa</taxon>
        <taxon>Aconoidasida</taxon>
        <taxon>Piroplasmida</taxon>
        <taxon>Babesiidae</taxon>
        <taxon>Babesia</taxon>
    </lineage>
</organism>
<feature type="transmembrane region" description="Helical" evidence="1">
    <location>
        <begin position="122"/>
        <end position="141"/>
    </location>
</feature>
<comment type="caution">
    <text evidence="2">The sequence shown here is derived from an EMBL/GenBank/DDBJ whole genome shotgun (WGS) entry which is preliminary data.</text>
</comment>
<dbReference type="EMBL" id="BPLF01000003">
    <property type="protein sequence ID" value="GIX64716.1"/>
    <property type="molecule type" value="Genomic_DNA"/>
</dbReference>
<reference evidence="2 3" key="1">
    <citation type="submission" date="2021-06" db="EMBL/GenBank/DDBJ databases">
        <title>Genome sequence of Babesia caballi.</title>
        <authorList>
            <person name="Yamagishi J."/>
            <person name="Kidaka T."/>
            <person name="Ochi A."/>
        </authorList>
    </citation>
    <scope>NUCLEOTIDE SEQUENCE [LARGE SCALE GENOMIC DNA]</scope>
    <source>
        <strain evidence="2">USDA-D6B2</strain>
    </source>
</reference>
<gene>
    <name evidence="2" type="ORF">BcabD6B2_41510</name>
</gene>
<keyword evidence="1" id="KW-1133">Transmembrane helix</keyword>
<dbReference type="GeneID" id="94196197"/>
<dbReference type="RefSeq" id="XP_067716785.1">
    <property type="nucleotide sequence ID" value="XM_067860684.1"/>
</dbReference>
<keyword evidence="1" id="KW-0472">Membrane</keyword>
<sequence>MTDGKKSLTDPPNDLKEAIDWVLCMSGSDTPSNYHKGIQAIQALAQRIQSLLGTVRVGSVNVNTLFKGDLNKQSNQNAPILSLCLGLKHLLDQYNGMGRDYKCSYSDSDPSQTFNDEKYAKMFLGAIPLIFFGLGFLFYMCHQDGGRWSKRRLSVGPIKAFLESVGFSIEQLSGGKTCYDAVSSGLVMFSEFSYVDSLPKTFQDFLIEVEKKTKQTISNPNHVPLGALYLFAFKYLKTKTLITTSTTVSGIPKSDEEIATLLQKLGEAVKSLQVGQFDALSKAYTQLGAAITAALSVPDPSEESSVAGPVTGTVATAGLLGGGSAVYFNVGGAGTFFKGLFNFR</sequence>
<accession>A0AAV4LY14</accession>
<keyword evidence="1" id="KW-0812">Transmembrane</keyword>